<evidence type="ECO:0000256" key="8">
    <source>
        <dbReference type="SAM" id="MobiDB-lite"/>
    </source>
</evidence>
<keyword evidence="1 7" id="KW-0547">Nucleotide-binding</keyword>
<dbReference type="Pfam" id="PF00270">
    <property type="entry name" value="DEAD"/>
    <property type="match status" value="1"/>
</dbReference>
<proteinExistence type="inferred from homology"/>
<dbReference type="CDD" id="cd00268">
    <property type="entry name" value="DEADc"/>
    <property type="match status" value="1"/>
</dbReference>
<dbReference type="GO" id="GO:0003676">
    <property type="term" value="F:nucleic acid binding"/>
    <property type="evidence" value="ECO:0007669"/>
    <property type="project" value="InterPro"/>
</dbReference>
<evidence type="ECO:0000256" key="1">
    <source>
        <dbReference type="ARBA" id="ARBA00022741"/>
    </source>
</evidence>
<dbReference type="STRING" id="318161.Sden_1417"/>
<keyword evidence="2 7" id="KW-0378">Hydrolase</keyword>
<dbReference type="EMBL" id="CP000302">
    <property type="protein sequence ID" value="ABE54703.1"/>
    <property type="molecule type" value="Genomic_DNA"/>
</dbReference>
<dbReference type="Pfam" id="PF00271">
    <property type="entry name" value="Helicase_C"/>
    <property type="match status" value="1"/>
</dbReference>
<dbReference type="Gene3D" id="3.40.50.300">
    <property type="entry name" value="P-loop containing nucleotide triphosphate hydrolases"/>
    <property type="match status" value="2"/>
</dbReference>
<dbReference type="SUPFAM" id="SSF52540">
    <property type="entry name" value="P-loop containing nucleoside triphosphate hydrolases"/>
    <property type="match status" value="1"/>
</dbReference>
<evidence type="ECO:0000256" key="2">
    <source>
        <dbReference type="ARBA" id="ARBA00022801"/>
    </source>
</evidence>
<name>Q12PC3_SHEDO</name>
<evidence type="ECO:0000259" key="11">
    <source>
        <dbReference type="PROSITE" id="PS51195"/>
    </source>
</evidence>
<dbReference type="InterPro" id="IPR044742">
    <property type="entry name" value="DEAD/DEAH_RhlB"/>
</dbReference>
<dbReference type="HOGENOM" id="CLU_003041_1_3_6"/>
<dbReference type="KEGG" id="sdn:Sden_1417"/>
<dbReference type="GO" id="GO:0005829">
    <property type="term" value="C:cytosol"/>
    <property type="evidence" value="ECO:0007669"/>
    <property type="project" value="TreeGrafter"/>
</dbReference>
<dbReference type="PROSITE" id="PS00039">
    <property type="entry name" value="DEAD_ATP_HELICASE"/>
    <property type="match status" value="1"/>
</dbReference>
<dbReference type="SMART" id="SM00490">
    <property type="entry name" value="HELICc"/>
    <property type="match status" value="1"/>
</dbReference>
<evidence type="ECO:0000256" key="3">
    <source>
        <dbReference type="ARBA" id="ARBA00022806"/>
    </source>
</evidence>
<dbReference type="InterPro" id="IPR027417">
    <property type="entry name" value="P-loop_NTPase"/>
</dbReference>
<evidence type="ECO:0000259" key="9">
    <source>
        <dbReference type="PROSITE" id="PS51192"/>
    </source>
</evidence>
<dbReference type="PANTHER" id="PTHR47959">
    <property type="entry name" value="ATP-DEPENDENT RNA HELICASE RHLE-RELATED"/>
    <property type="match status" value="1"/>
</dbReference>
<comment type="similarity">
    <text evidence="5 7">Belongs to the DEAD box helicase family.</text>
</comment>
<feature type="compositionally biased region" description="Basic residues" evidence="8">
    <location>
        <begin position="418"/>
        <end position="430"/>
    </location>
</feature>
<dbReference type="PROSITE" id="PS51192">
    <property type="entry name" value="HELICASE_ATP_BIND_1"/>
    <property type="match status" value="1"/>
</dbReference>
<dbReference type="SMART" id="SM00487">
    <property type="entry name" value="DEXDc"/>
    <property type="match status" value="1"/>
</dbReference>
<dbReference type="InterPro" id="IPR014001">
    <property type="entry name" value="Helicase_ATP-bd"/>
</dbReference>
<evidence type="ECO:0000313" key="12">
    <source>
        <dbReference type="EMBL" id="ABE54703.1"/>
    </source>
</evidence>
<keyword evidence="3 7" id="KW-0347">Helicase</keyword>
<evidence type="ECO:0000256" key="4">
    <source>
        <dbReference type="ARBA" id="ARBA00022840"/>
    </source>
</evidence>
<evidence type="ECO:0000256" key="5">
    <source>
        <dbReference type="ARBA" id="ARBA00038437"/>
    </source>
</evidence>
<dbReference type="Proteomes" id="UP000001982">
    <property type="component" value="Chromosome"/>
</dbReference>
<dbReference type="PANTHER" id="PTHR47959:SF17">
    <property type="entry name" value="ATP-DEPENDENT RNA HELICASE DEAD BOX FAMILY"/>
    <property type="match status" value="1"/>
</dbReference>
<dbReference type="GO" id="GO:0005524">
    <property type="term" value="F:ATP binding"/>
    <property type="evidence" value="ECO:0007669"/>
    <property type="project" value="UniProtKB-KW"/>
</dbReference>
<feature type="domain" description="Helicase C-terminal" evidence="10">
    <location>
        <begin position="247"/>
        <end position="396"/>
    </location>
</feature>
<reference evidence="12 13" key="1">
    <citation type="submission" date="2006-03" db="EMBL/GenBank/DDBJ databases">
        <title>Complete sequence of Shewanella denitrificans OS217.</title>
        <authorList>
            <consortium name="US DOE Joint Genome Institute"/>
            <person name="Copeland A."/>
            <person name="Lucas S."/>
            <person name="Lapidus A."/>
            <person name="Barry K."/>
            <person name="Detter J.C."/>
            <person name="Glavina del Rio T."/>
            <person name="Hammon N."/>
            <person name="Israni S."/>
            <person name="Dalin E."/>
            <person name="Tice H."/>
            <person name="Pitluck S."/>
            <person name="Brettin T."/>
            <person name="Bruce D."/>
            <person name="Han C."/>
            <person name="Tapia R."/>
            <person name="Gilna P."/>
            <person name="Kiss H."/>
            <person name="Schmutz J."/>
            <person name="Larimer F."/>
            <person name="Land M."/>
            <person name="Hauser L."/>
            <person name="Kyrpides N."/>
            <person name="Lykidis A."/>
            <person name="Richardson P."/>
        </authorList>
    </citation>
    <scope>NUCLEOTIDE SEQUENCE [LARGE SCALE GENOMIC DNA]</scope>
    <source>
        <strain evidence="13">OS217 / ATCC BAA-1090 / DSM 15013</strain>
    </source>
</reference>
<dbReference type="InterPro" id="IPR014014">
    <property type="entry name" value="RNA_helicase_DEAD_Q_motif"/>
</dbReference>
<dbReference type="InterPro" id="IPR000629">
    <property type="entry name" value="RNA-helicase_DEAD-box_CS"/>
</dbReference>
<feature type="domain" description="DEAD-box RNA helicase Q" evidence="11">
    <location>
        <begin position="12"/>
        <end position="40"/>
    </location>
</feature>
<keyword evidence="13" id="KW-1185">Reference proteome</keyword>
<evidence type="ECO:0000259" key="10">
    <source>
        <dbReference type="PROSITE" id="PS51194"/>
    </source>
</evidence>
<dbReference type="InterPro" id="IPR011545">
    <property type="entry name" value="DEAD/DEAH_box_helicase_dom"/>
</dbReference>
<protein>
    <submittedName>
        <fullName evidence="12">DEAD/DEAH box helicase-like protein</fullName>
    </submittedName>
</protein>
<dbReference type="PROSITE" id="PS51195">
    <property type="entry name" value="Q_MOTIF"/>
    <property type="match status" value="1"/>
</dbReference>
<feature type="region of interest" description="Disordered" evidence="8">
    <location>
        <begin position="406"/>
        <end position="468"/>
    </location>
</feature>
<keyword evidence="4 7" id="KW-0067">ATP-binding</keyword>
<dbReference type="PROSITE" id="PS51194">
    <property type="entry name" value="HELICASE_CTER"/>
    <property type="match status" value="1"/>
</dbReference>
<organism evidence="12 13">
    <name type="scientific">Shewanella denitrificans (strain OS217 / ATCC BAA-1090 / DSM 15013)</name>
    <dbReference type="NCBI Taxonomy" id="318161"/>
    <lineage>
        <taxon>Bacteria</taxon>
        <taxon>Pseudomonadati</taxon>
        <taxon>Pseudomonadota</taxon>
        <taxon>Gammaproteobacteria</taxon>
        <taxon>Alteromonadales</taxon>
        <taxon>Shewanellaceae</taxon>
        <taxon>Shewanella</taxon>
    </lineage>
</organism>
<dbReference type="InterPro" id="IPR001650">
    <property type="entry name" value="Helicase_C-like"/>
</dbReference>
<dbReference type="CDD" id="cd18787">
    <property type="entry name" value="SF2_C_DEAD"/>
    <property type="match status" value="1"/>
</dbReference>
<dbReference type="AlphaFoldDB" id="Q12PC3"/>
<dbReference type="GO" id="GO:0016787">
    <property type="term" value="F:hydrolase activity"/>
    <property type="evidence" value="ECO:0007669"/>
    <property type="project" value="UniProtKB-KW"/>
</dbReference>
<feature type="domain" description="Helicase ATP-binding" evidence="9">
    <location>
        <begin position="43"/>
        <end position="218"/>
    </location>
</feature>
<evidence type="ECO:0000256" key="6">
    <source>
        <dbReference type="PROSITE-ProRule" id="PRU00552"/>
    </source>
</evidence>
<evidence type="ECO:0000313" key="13">
    <source>
        <dbReference type="Proteomes" id="UP000001982"/>
    </source>
</evidence>
<evidence type="ECO:0000256" key="7">
    <source>
        <dbReference type="RuleBase" id="RU000492"/>
    </source>
</evidence>
<gene>
    <name evidence="12" type="ordered locus">Sden_1417</name>
</gene>
<accession>Q12PC3</accession>
<sequence>MLGYYFLGEQPLQFSDFSLDKRLLDSLKHLGITTPTPIQEQALPIALTGKDLMASSKTGSGKTLAFLLPAMQRIISTKALSKRDPRVLILLPTRELAQQVYGQLRLLVANTQYKAVSILGGENFNDQAKALSREPHFIVATPGRIADHLQQRHLHLNGLELLILDEADRMLDLGFAPQLAAINAAADHKRRQTLMFSATLEHDEINEIAATLLKSPNHIAIGAAYTEHADITQRIILVDHLDHKQALLEHVLTNETNKQIIIFTATRVDTERLASLLADKGFATAALSGNLNQGARNQIMDQFARGQKQILVTTDVASRGLDLINVSLVINFDMPKFAEEYVHRIGRTGRAGAKGDAVSLVGPKDWDSFIKVQAFLRKTFEFTVIDGLKAKFSGLKAKAKTDKVNSTKRVAKAASKAKSPHAKPAPKRDKRFSTGVDVGDAPMRRKVKPSLIIETDASIQSDIDNDDE</sequence>
<dbReference type="eggNOG" id="COG0513">
    <property type="taxonomic scope" value="Bacteria"/>
</dbReference>
<dbReference type="GO" id="GO:0003724">
    <property type="term" value="F:RNA helicase activity"/>
    <property type="evidence" value="ECO:0007669"/>
    <property type="project" value="InterPro"/>
</dbReference>
<feature type="short sequence motif" description="Q motif" evidence="6">
    <location>
        <begin position="12"/>
        <end position="40"/>
    </location>
</feature>
<dbReference type="InterPro" id="IPR050079">
    <property type="entry name" value="DEAD_box_RNA_helicase"/>
</dbReference>